<keyword evidence="4" id="KW-0645">Protease</keyword>
<dbReference type="GO" id="GO:0005773">
    <property type="term" value="C:vacuole"/>
    <property type="evidence" value="ECO:0007669"/>
    <property type="project" value="TreeGrafter"/>
</dbReference>
<keyword evidence="5" id="KW-0378">Hydrolase</keyword>
<comment type="caution">
    <text evidence="11">The sequence shown here is derived from an EMBL/GenBank/DDBJ whole genome shotgun (WGS) entry which is preliminary data.</text>
</comment>
<comment type="catalytic activity">
    <reaction evidence="1">
        <text>Preferential release of a C-terminal arginine or lysine residue.</text>
        <dbReference type="EC" id="3.4.16.6"/>
    </reaction>
</comment>
<evidence type="ECO:0000256" key="1">
    <source>
        <dbReference type="ARBA" id="ARBA00001003"/>
    </source>
</evidence>
<dbReference type="Gene3D" id="3.40.50.11320">
    <property type="match status" value="1"/>
</dbReference>
<protein>
    <recommendedName>
        <fullName evidence="9">carboxypeptidase D</fullName>
        <ecNumber evidence="9">3.4.16.6</ecNumber>
    </recommendedName>
</protein>
<dbReference type="AlphaFoldDB" id="A0A811NBP5"/>
<comment type="subunit">
    <text evidence="10">Carboxypeptidase II is a dimer, where each monomer is composed of two chains linked by a disulfide bond.</text>
</comment>
<dbReference type="GO" id="GO:0004185">
    <property type="term" value="F:serine-type carboxypeptidase activity"/>
    <property type="evidence" value="ECO:0007669"/>
    <property type="project" value="UniProtKB-EC"/>
</dbReference>
<evidence type="ECO:0000256" key="10">
    <source>
        <dbReference type="ARBA" id="ARBA00064289"/>
    </source>
</evidence>
<keyword evidence="3" id="KW-0121">Carboxypeptidase</keyword>
<evidence type="ECO:0000256" key="7">
    <source>
        <dbReference type="ARBA" id="ARBA00023157"/>
    </source>
</evidence>
<evidence type="ECO:0000313" key="12">
    <source>
        <dbReference type="Proteomes" id="UP000604825"/>
    </source>
</evidence>
<evidence type="ECO:0000256" key="8">
    <source>
        <dbReference type="ARBA" id="ARBA00023180"/>
    </source>
</evidence>
<dbReference type="OrthoDB" id="443318at2759"/>
<dbReference type="InterPro" id="IPR001563">
    <property type="entry name" value="Peptidase_S10"/>
</dbReference>
<evidence type="ECO:0000256" key="5">
    <source>
        <dbReference type="ARBA" id="ARBA00022801"/>
    </source>
</evidence>
<evidence type="ECO:0000256" key="3">
    <source>
        <dbReference type="ARBA" id="ARBA00022645"/>
    </source>
</evidence>
<keyword evidence="7" id="KW-1015">Disulfide bond</keyword>
<dbReference type="InterPro" id="IPR033124">
    <property type="entry name" value="Ser_caboxypep_his_AS"/>
</dbReference>
<dbReference type="PANTHER" id="PTHR11802">
    <property type="entry name" value="SERINE PROTEASE FAMILY S10 SERINE CARBOXYPEPTIDASE"/>
    <property type="match status" value="1"/>
</dbReference>
<sequence length="160" mass="17768">MAGGSYDPCTESHSTVYYNRPEVQRALHANLTGINYPWATCSALVSTNWGDSPRSVLPIYKELIAAGLRIWVFSGDTDAVIPLTSTRYSIDALGLPTITSWYPWYDKKQVGGWSQVYEGLTLVTVRGAGHEVPLHRPRQALILFQQFLKGEPMPKNVTVA</sequence>
<dbReference type="EC" id="3.4.16.6" evidence="9"/>
<dbReference type="InterPro" id="IPR029058">
    <property type="entry name" value="AB_hydrolase_fold"/>
</dbReference>
<dbReference type="SUPFAM" id="SSF53474">
    <property type="entry name" value="alpha/beta-Hydrolases"/>
    <property type="match status" value="1"/>
</dbReference>
<evidence type="ECO:0000256" key="9">
    <source>
        <dbReference type="ARBA" id="ARBA00038895"/>
    </source>
</evidence>
<comment type="similarity">
    <text evidence="2">Belongs to the peptidase S10 family.</text>
</comment>
<evidence type="ECO:0000256" key="6">
    <source>
        <dbReference type="ARBA" id="ARBA00023145"/>
    </source>
</evidence>
<dbReference type="GO" id="GO:0006508">
    <property type="term" value="P:proteolysis"/>
    <property type="evidence" value="ECO:0007669"/>
    <property type="project" value="UniProtKB-KW"/>
</dbReference>
<proteinExistence type="inferred from homology"/>
<dbReference type="PROSITE" id="PS00560">
    <property type="entry name" value="CARBOXYPEPT_SER_HIS"/>
    <property type="match status" value="1"/>
</dbReference>
<dbReference type="FunFam" id="3.40.50.11320:FF:000003">
    <property type="entry name" value="Carboxypeptidase"/>
    <property type="match status" value="1"/>
</dbReference>
<keyword evidence="6" id="KW-0865">Zymogen</keyword>
<evidence type="ECO:0000256" key="2">
    <source>
        <dbReference type="ARBA" id="ARBA00009431"/>
    </source>
</evidence>
<dbReference type="Pfam" id="PF00450">
    <property type="entry name" value="Peptidase_S10"/>
    <property type="match status" value="1"/>
</dbReference>
<organism evidence="11 12">
    <name type="scientific">Miscanthus lutarioriparius</name>
    <dbReference type="NCBI Taxonomy" id="422564"/>
    <lineage>
        <taxon>Eukaryota</taxon>
        <taxon>Viridiplantae</taxon>
        <taxon>Streptophyta</taxon>
        <taxon>Embryophyta</taxon>
        <taxon>Tracheophyta</taxon>
        <taxon>Spermatophyta</taxon>
        <taxon>Magnoliopsida</taxon>
        <taxon>Liliopsida</taxon>
        <taxon>Poales</taxon>
        <taxon>Poaceae</taxon>
        <taxon>PACMAD clade</taxon>
        <taxon>Panicoideae</taxon>
        <taxon>Andropogonodae</taxon>
        <taxon>Andropogoneae</taxon>
        <taxon>Saccharinae</taxon>
        <taxon>Miscanthus</taxon>
    </lineage>
</organism>
<evidence type="ECO:0000313" key="11">
    <source>
        <dbReference type="EMBL" id="CAD6221421.1"/>
    </source>
</evidence>
<dbReference type="Proteomes" id="UP000604825">
    <property type="component" value="Unassembled WGS sequence"/>
</dbReference>
<name>A0A811NBP5_9POAL</name>
<dbReference type="Gene3D" id="6.10.250.940">
    <property type="match status" value="1"/>
</dbReference>
<keyword evidence="12" id="KW-1185">Reference proteome</keyword>
<reference evidence="11" key="1">
    <citation type="submission" date="2020-10" db="EMBL/GenBank/DDBJ databases">
        <authorList>
            <person name="Han B."/>
            <person name="Lu T."/>
            <person name="Zhao Q."/>
            <person name="Huang X."/>
            <person name="Zhao Y."/>
        </authorList>
    </citation>
    <scope>NUCLEOTIDE SEQUENCE</scope>
</reference>
<evidence type="ECO:0000256" key="4">
    <source>
        <dbReference type="ARBA" id="ARBA00022670"/>
    </source>
</evidence>
<keyword evidence="8" id="KW-0325">Glycoprotein</keyword>
<dbReference type="PANTHER" id="PTHR11802:SF198">
    <property type="entry name" value="SERINE CARBOXYPEPTIDASE-LIKE 27"/>
    <property type="match status" value="1"/>
</dbReference>
<gene>
    <name evidence="11" type="ORF">NCGR_LOCUS14697</name>
</gene>
<accession>A0A811NBP5</accession>
<dbReference type="EMBL" id="CAJGYO010000003">
    <property type="protein sequence ID" value="CAD6221421.1"/>
    <property type="molecule type" value="Genomic_DNA"/>
</dbReference>